<gene>
    <name evidence="2" type="ORF">Q767_03035</name>
</gene>
<reference evidence="2 3" key="2">
    <citation type="journal article" date="2015" name="Stand. Genomic Sci.">
        <title>High quality draft genomic sequence of Flavobacterium enshiense DK69(T) and comparison among Flavobacterium genomes.</title>
        <authorList>
            <person name="Zeng Z."/>
            <person name="Chen C."/>
            <person name="Du H."/>
            <person name="Wang G."/>
            <person name="Li M."/>
        </authorList>
    </citation>
    <scope>NUCLEOTIDE SEQUENCE [LARGE SCALE GENOMIC DNA]</scope>
    <source>
        <strain evidence="2 3">DK69</strain>
    </source>
</reference>
<protein>
    <recommendedName>
        <fullName evidence="1">VOC domain-containing protein</fullName>
    </recommendedName>
</protein>
<dbReference type="PROSITE" id="PS51819">
    <property type="entry name" value="VOC"/>
    <property type="match status" value="1"/>
</dbReference>
<evidence type="ECO:0000313" key="2">
    <source>
        <dbReference type="EMBL" id="KGO96698.1"/>
    </source>
</evidence>
<proteinExistence type="predicted"/>
<name>V6SDU2_9FLAO</name>
<dbReference type="OrthoDB" id="9788468at2"/>
<keyword evidence="3" id="KW-1185">Reference proteome</keyword>
<organism evidence="2 3">
    <name type="scientific">Flavobacterium enshiense DK69</name>
    <dbReference type="NCBI Taxonomy" id="1107311"/>
    <lineage>
        <taxon>Bacteria</taxon>
        <taxon>Pseudomonadati</taxon>
        <taxon>Bacteroidota</taxon>
        <taxon>Flavobacteriia</taxon>
        <taxon>Flavobacteriales</taxon>
        <taxon>Flavobacteriaceae</taxon>
        <taxon>Flavobacterium</taxon>
    </lineage>
</organism>
<sequence>METENDKYTSGLQPTQVAWVVKDIGKSKIFFQQMLGISNFSPTFTVSVKNYDATYYGQPSDAVSFLAMAYTGGTFIEIIQPISGKSIFKDYIDHNPSGGVQHITFSTPVANLNNVISEYESKGYSIVSSFDTPIAKIVFFDTREEIGVFTEIMGITKEGEKAVEEMKIALGQQ</sequence>
<dbReference type="RefSeq" id="WP_023572459.1">
    <property type="nucleotide sequence ID" value="NZ_AVCS01000004.1"/>
</dbReference>
<reference evidence="3" key="1">
    <citation type="submission" date="2013-09" db="EMBL/GenBank/DDBJ databases">
        <authorList>
            <person name="Zeng Z."/>
            <person name="Chen C."/>
        </authorList>
    </citation>
    <scope>NUCLEOTIDE SEQUENCE [LARGE SCALE GENOMIC DNA]</scope>
    <source>
        <strain evidence="3">DK69</strain>
    </source>
</reference>
<dbReference type="AlphaFoldDB" id="V6SDU2"/>
<dbReference type="Proteomes" id="UP000030149">
    <property type="component" value="Unassembled WGS sequence"/>
</dbReference>
<dbReference type="STRING" id="1107311.Q767_03035"/>
<dbReference type="SUPFAM" id="SSF54593">
    <property type="entry name" value="Glyoxalase/Bleomycin resistance protein/Dihydroxybiphenyl dioxygenase"/>
    <property type="match status" value="1"/>
</dbReference>
<evidence type="ECO:0000259" key="1">
    <source>
        <dbReference type="PROSITE" id="PS51819"/>
    </source>
</evidence>
<evidence type="ECO:0000313" key="3">
    <source>
        <dbReference type="Proteomes" id="UP000030149"/>
    </source>
</evidence>
<feature type="domain" description="VOC" evidence="1">
    <location>
        <begin position="13"/>
        <end position="155"/>
    </location>
</feature>
<dbReference type="PATRIC" id="fig|1107311.3.peg.394"/>
<dbReference type="eggNOG" id="COG0346">
    <property type="taxonomic scope" value="Bacteria"/>
</dbReference>
<dbReference type="EMBL" id="JRLZ01000003">
    <property type="protein sequence ID" value="KGO96698.1"/>
    <property type="molecule type" value="Genomic_DNA"/>
</dbReference>
<dbReference type="Gene3D" id="3.10.180.10">
    <property type="entry name" value="2,3-Dihydroxybiphenyl 1,2-Dioxygenase, domain 1"/>
    <property type="match status" value="1"/>
</dbReference>
<dbReference type="InterPro" id="IPR029068">
    <property type="entry name" value="Glyas_Bleomycin-R_OHBP_Dase"/>
</dbReference>
<dbReference type="InterPro" id="IPR037523">
    <property type="entry name" value="VOC_core"/>
</dbReference>
<accession>V6SDU2</accession>
<dbReference type="Pfam" id="PF13669">
    <property type="entry name" value="Glyoxalase_4"/>
    <property type="match status" value="1"/>
</dbReference>
<comment type="caution">
    <text evidence="2">The sequence shown here is derived from an EMBL/GenBank/DDBJ whole genome shotgun (WGS) entry which is preliminary data.</text>
</comment>